<organism evidence="1 2">
    <name type="scientific">Mytilus edulis</name>
    <name type="common">Blue mussel</name>
    <dbReference type="NCBI Taxonomy" id="6550"/>
    <lineage>
        <taxon>Eukaryota</taxon>
        <taxon>Metazoa</taxon>
        <taxon>Spiralia</taxon>
        <taxon>Lophotrochozoa</taxon>
        <taxon>Mollusca</taxon>
        <taxon>Bivalvia</taxon>
        <taxon>Autobranchia</taxon>
        <taxon>Pteriomorphia</taxon>
        <taxon>Mytilida</taxon>
        <taxon>Mytiloidea</taxon>
        <taxon>Mytilidae</taxon>
        <taxon>Mytilinae</taxon>
        <taxon>Mytilus</taxon>
    </lineage>
</organism>
<gene>
    <name evidence="1" type="ORF">MEDL_12325</name>
</gene>
<protein>
    <recommendedName>
        <fullName evidence="3">Reverse transcriptase domain-containing protein</fullName>
    </recommendedName>
</protein>
<dbReference type="OrthoDB" id="8946688at2759"/>
<evidence type="ECO:0000313" key="2">
    <source>
        <dbReference type="Proteomes" id="UP000683360"/>
    </source>
</evidence>
<reference evidence="1" key="1">
    <citation type="submission" date="2021-03" db="EMBL/GenBank/DDBJ databases">
        <authorList>
            <person name="Bekaert M."/>
        </authorList>
    </citation>
    <scope>NUCLEOTIDE SEQUENCE</scope>
</reference>
<dbReference type="AlphaFoldDB" id="A0A8S3QWY2"/>
<comment type="caution">
    <text evidence="1">The sequence shown here is derived from an EMBL/GenBank/DDBJ whole genome shotgun (WGS) entry which is preliminary data.</text>
</comment>
<accession>A0A8S3QWY2</accession>
<name>A0A8S3QWY2_MYTED</name>
<sequence>MFTREKLSDSDINILSKGLKFIPSPVLKRAKNDLLCDWENLSRRMRLNYSFRNTENSSEKHPFKRKSEFTPEFANNAIETYLWKTKVELERLPMVNSRNNLTKNEFNSLISLKKNENIIIKKADKCSSIVVLYKHMYIKQAMTQLSSEIHYHKLSETHSKDIFNKIIDIIIPLHNMGHIDKHSLDYLTSGKEFKPGRLYMLPKTHKLSIDQINDIEKVKNLMKDINIPGRPIISMSGSPTETIAHFIDYFLREIVFQQWTYTKDSTAFINKIQELKLPFEFIMASFDVTSMYTNMEHSEIVNAIDGAWE</sequence>
<dbReference type="PANTHER" id="PTHR21301:SF10">
    <property type="entry name" value="REVERSE TRANSCRIPTASE DOMAIN-CONTAINING PROTEIN"/>
    <property type="match status" value="1"/>
</dbReference>
<keyword evidence="2" id="KW-1185">Reference proteome</keyword>
<proteinExistence type="predicted"/>
<dbReference type="EMBL" id="CAJPWZ010000649">
    <property type="protein sequence ID" value="CAG2197475.1"/>
    <property type="molecule type" value="Genomic_DNA"/>
</dbReference>
<evidence type="ECO:0000313" key="1">
    <source>
        <dbReference type="EMBL" id="CAG2197475.1"/>
    </source>
</evidence>
<evidence type="ECO:0008006" key="3">
    <source>
        <dbReference type="Google" id="ProtNLM"/>
    </source>
</evidence>
<dbReference type="PANTHER" id="PTHR21301">
    <property type="entry name" value="REVERSE TRANSCRIPTASE"/>
    <property type="match status" value="1"/>
</dbReference>
<dbReference type="Proteomes" id="UP000683360">
    <property type="component" value="Unassembled WGS sequence"/>
</dbReference>